<keyword evidence="10 13" id="KW-0472">Membrane</keyword>
<evidence type="ECO:0000256" key="6">
    <source>
        <dbReference type="ARBA" id="ARBA00022989"/>
    </source>
</evidence>
<evidence type="ECO:0000256" key="2">
    <source>
        <dbReference type="ARBA" id="ARBA00008749"/>
    </source>
</evidence>
<evidence type="ECO:0000313" key="15">
    <source>
        <dbReference type="EMBL" id="KYG65966.1"/>
    </source>
</evidence>
<feature type="domain" description="Fatty acid desaturase" evidence="14">
    <location>
        <begin position="38"/>
        <end position="256"/>
    </location>
</feature>
<evidence type="ECO:0000256" key="8">
    <source>
        <dbReference type="ARBA" id="ARBA00023004"/>
    </source>
</evidence>
<keyword evidence="9" id="KW-0443">Lipid metabolism</keyword>
<dbReference type="Proteomes" id="UP000075320">
    <property type="component" value="Unassembled WGS sequence"/>
</dbReference>
<dbReference type="RefSeq" id="WP_061833526.1">
    <property type="nucleotide sequence ID" value="NZ_LUKE01000001.1"/>
</dbReference>
<keyword evidence="3" id="KW-0444">Lipid biosynthesis</keyword>
<feature type="transmembrane region" description="Helical" evidence="13">
    <location>
        <begin position="70"/>
        <end position="87"/>
    </location>
</feature>
<evidence type="ECO:0000256" key="1">
    <source>
        <dbReference type="ARBA" id="ARBA00004141"/>
    </source>
</evidence>
<evidence type="ECO:0000256" key="11">
    <source>
        <dbReference type="ARBA" id="ARBA00023160"/>
    </source>
</evidence>
<feature type="transmembrane region" description="Helical" evidence="13">
    <location>
        <begin position="38"/>
        <end position="58"/>
    </location>
</feature>
<dbReference type="CDD" id="cd03505">
    <property type="entry name" value="Delta9-FADS-like"/>
    <property type="match status" value="1"/>
</dbReference>
<dbReference type="InterPro" id="IPR015876">
    <property type="entry name" value="Acyl-CoA_DS"/>
</dbReference>
<dbReference type="PANTHER" id="PTHR11351:SF31">
    <property type="entry name" value="DESATURASE 1, ISOFORM A-RELATED"/>
    <property type="match status" value="1"/>
</dbReference>
<gene>
    <name evidence="15" type="ORF">AZI86_02545</name>
</gene>
<proteinExistence type="inferred from homology"/>
<evidence type="ECO:0000256" key="13">
    <source>
        <dbReference type="SAM" id="Phobius"/>
    </source>
</evidence>
<keyword evidence="12" id="KW-0175">Coiled coil</keyword>
<comment type="caution">
    <text evidence="15">The sequence shown here is derived from an EMBL/GenBank/DDBJ whole genome shotgun (WGS) entry which is preliminary data.</text>
</comment>
<keyword evidence="7" id="KW-0560">Oxidoreductase</keyword>
<dbReference type="GO" id="GO:0016717">
    <property type="term" value="F:oxidoreductase activity, acting on paired donors, with oxidation of a pair of donors resulting in the reduction of molecular oxygen to two molecules of water"/>
    <property type="evidence" value="ECO:0007669"/>
    <property type="project" value="InterPro"/>
</dbReference>
<dbReference type="AlphaFoldDB" id="A0A150WNM8"/>
<evidence type="ECO:0000259" key="14">
    <source>
        <dbReference type="Pfam" id="PF00487"/>
    </source>
</evidence>
<reference evidence="15 16" key="1">
    <citation type="submission" date="2016-03" db="EMBL/GenBank/DDBJ databases">
        <authorList>
            <person name="Ploux O."/>
        </authorList>
    </citation>
    <scope>NUCLEOTIDE SEQUENCE [LARGE SCALE GENOMIC DNA]</scope>
    <source>
        <strain evidence="15 16">R0</strain>
    </source>
</reference>
<keyword evidence="6 13" id="KW-1133">Transmembrane helix</keyword>
<feature type="transmembrane region" description="Helical" evidence="13">
    <location>
        <begin position="12"/>
        <end position="32"/>
    </location>
</feature>
<dbReference type="EMBL" id="LUKE01000001">
    <property type="protein sequence ID" value="KYG65966.1"/>
    <property type="molecule type" value="Genomic_DNA"/>
</dbReference>
<evidence type="ECO:0000256" key="7">
    <source>
        <dbReference type="ARBA" id="ARBA00023002"/>
    </source>
</evidence>
<dbReference type="GO" id="GO:0006633">
    <property type="term" value="P:fatty acid biosynthetic process"/>
    <property type="evidence" value="ECO:0007669"/>
    <property type="project" value="UniProtKB-KW"/>
</dbReference>
<sequence>MTKKRIEWPVLLFMTINPLAAVILTPIYFYYYGFQWDILVFSLVFAAATNLSITAGYHRLFSHKSYDAHPIAKFLFLMVGASAYQGSALKWSSDHRRHHTHIDGEKDPYNINEGFWYAHMGWLFFKDSVNQKIHAPDLEKEWMVKFQDRYYVPISIFMGFLFPMFIGWLMGSAFGGLIIGGSLRIALTQQSTFFVNSLCHTLGKQTYSKEISARDSWFVAVLTHGEGYHNFHHKFQIDYRNGIKWYHWDPTKWVIRSLNFIGLASKLRQISNAEILKARLQAEASEMRQLGFAEEKLHAMRETILDAQNRMKKLREDYEQFKVDASKKREELKEAYDLKLAELRRELEIAQLEFQMGLKLWKVHLRSVEYVKI</sequence>
<evidence type="ECO:0000256" key="5">
    <source>
        <dbReference type="ARBA" id="ARBA00022832"/>
    </source>
</evidence>
<dbReference type="PRINTS" id="PR00075">
    <property type="entry name" value="FACDDSATRASE"/>
</dbReference>
<protein>
    <submittedName>
        <fullName evidence="15">Acyl-CoA desaturase</fullName>
    </submittedName>
</protein>
<accession>A0A150WNM8</accession>
<keyword evidence="4 13" id="KW-0812">Transmembrane</keyword>
<feature type="coiled-coil region" evidence="12">
    <location>
        <begin position="263"/>
        <end position="353"/>
    </location>
</feature>
<dbReference type="Pfam" id="PF00487">
    <property type="entry name" value="FA_desaturase"/>
    <property type="match status" value="1"/>
</dbReference>
<evidence type="ECO:0000256" key="4">
    <source>
        <dbReference type="ARBA" id="ARBA00022692"/>
    </source>
</evidence>
<dbReference type="PANTHER" id="PTHR11351">
    <property type="entry name" value="ACYL-COA DESATURASE"/>
    <property type="match status" value="1"/>
</dbReference>
<evidence type="ECO:0000256" key="10">
    <source>
        <dbReference type="ARBA" id="ARBA00023136"/>
    </source>
</evidence>
<comment type="subcellular location">
    <subcellularLocation>
        <location evidence="1">Membrane</location>
        <topology evidence="1">Multi-pass membrane protein</topology>
    </subcellularLocation>
</comment>
<evidence type="ECO:0000256" key="3">
    <source>
        <dbReference type="ARBA" id="ARBA00022516"/>
    </source>
</evidence>
<keyword evidence="5" id="KW-0276">Fatty acid metabolism</keyword>
<keyword evidence="8" id="KW-0408">Iron</keyword>
<dbReference type="GO" id="GO:0016020">
    <property type="term" value="C:membrane"/>
    <property type="evidence" value="ECO:0007669"/>
    <property type="project" value="UniProtKB-SubCell"/>
</dbReference>
<comment type="similarity">
    <text evidence="2">Belongs to the fatty acid desaturase type 2 family.</text>
</comment>
<dbReference type="InterPro" id="IPR005804">
    <property type="entry name" value="FA_desaturase_dom"/>
</dbReference>
<keyword evidence="11" id="KW-0275">Fatty acid biosynthesis</keyword>
<evidence type="ECO:0000256" key="9">
    <source>
        <dbReference type="ARBA" id="ARBA00023098"/>
    </source>
</evidence>
<organism evidence="15 16">
    <name type="scientific">Bdellovibrio bacteriovorus</name>
    <dbReference type="NCBI Taxonomy" id="959"/>
    <lineage>
        <taxon>Bacteria</taxon>
        <taxon>Pseudomonadati</taxon>
        <taxon>Bdellovibrionota</taxon>
        <taxon>Bdellovibrionia</taxon>
        <taxon>Bdellovibrionales</taxon>
        <taxon>Pseudobdellovibrionaceae</taxon>
        <taxon>Bdellovibrio</taxon>
    </lineage>
</organism>
<evidence type="ECO:0000256" key="12">
    <source>
        <dbReference type="SAM" id="Coils"/>
    </source>
</evidence>
<evidence type="ECO:0000313" key="16">
    <source>
        <dbReference type="Proteomes" id="UP000075320"/>
    </source>
</evidence>
<keyword evidence="16" id="KW-1185">Reference proteome</keyword>
<feature type="transmembrane region" description="Helical" evidence="13">
    <location>
        <begin position="150"/>
        <end position="179"/>
    </location>
</feature>
<name>A0A150WNM8_BDEBC</name>
<dbReference type="OrthoDB" id="19906at2"/>